<evidence type="ECO:0000313" key="2">
    <source>
        <dbReference type="Proteomes" id="UP000316476"/>
    </source>
</evidence>
<reference evidence="1 2" key="1">
    <citation type="submission" date="2019-02" db="EMBL/GenBank/DDBJ databases">
        <title>Deep-cultivation of Planctomycetes and their phenomic and genomic characterization uncovers novel biology.</title>
        <authorList>
            <person name="Wiegand S."/>
            <person name="Jogler M."/>
            <person name="Boedeker C."/>
            <person name="Pinto D."/>
            <person name="Vollmers J."/>
            <person name="Rivas-Marin E."/>
            <person name="Kohn T."/>
            <person name="Peeters S.H."/>
            <person name="Heuer A."/>
            <person name="Rast P."/>
            <person name="Oberbeckmann S."/>
            <person name="Bunk B."/>
            <person name="Jeske O."/>
            <person name="Meyerdierks A."/>
            <person name="Storesund J.E."/>
            <person name="Kallscheuer N."/>
            <person name="Luecker S."/>
            <person name="Lage O.M."/>
            <person name="Pohl T."/>
            <person name="Merkel B.J."/>
            <person name="Hornburger P."/>
            <person name="Mueller R.-W."/>
            <person name="Bruemmer F."/>
            <person name="Labrenz M."/>
            <person name="Spormann A.M."/>
            <person name="Op Den Camp H."/>
            <person name="Overmann J."/>
            <person name="Amann R."/>
            <person name="Jetten M.S.M."/>
            <person name="Mascher T."/>
            <person name="Medema M.H."/>
            <person name="Devos D.P."/>
            <person name="Kaster A.-K."/>
            <person name="Ovreas L."/>
            <person name="Rohde M."/>
            <person name="Galperin M.Y."/>
            <person name="Jogler C."/>
        </authorList>
    </citation>
    <scope>NUCLEOTIDE SEQUENCE [LARGE SCALE GENOMIC DNA]</scope>
    <source>
        <strain evidence="1 2">V7</strain>
    </source>
</reference>
<dbReference type="Proteomes" id="UP000316476">
    <property type="component" value="Unassembled WGS sequence"/>
</dbReference>
<comment type="caution">
    <text evidence="1">The sequence shown here is derived from an EMBL/GenBank/DDBJ whole genome shotgun (WGS) entry which is preliminary data.</text>
</comment>
<protein>
    <recommendedName>
        <fullName evidence="3">Methane oxygenase PmoA</fullName>
    </recommendedName>
</protein>
<proteinExistence type="predicted"/>
<dbReference type="AlphaFoldDB" id="A0A5C6G103"/>
<dbReference type="EMBL" id="SJPZ01000001">
    <property type="protein sequence ID" value="TWU66913.1"/>
    <property type="molecule type" value="Genomic_DNA"/>
</dbReference>
<dbReference type="Pfam" id="PF14100">
    <property type="entry name" value="DUF6807"/>
    <property type="match status" value="1"/>
</dbReference>
<sequence>MIVSLIIVDGFVGMSRNGWFDLKPSDCVTKTLHRGRNAEATDRSSPFLRCLGLSPLRFSHSFTLLEARGQQLMLFSCPECSDPTSIQNDGQRRSGITADQPFAVTPKMRAALKSTTSTLARTRREPILSGTLALMLCIASVPLAVQGEDLVLTETEDTIRITLRQKPVLEYVKTTRPVPSGLDQYYQRSGYIHPVFAPTGEQVTGDYPLDHAHQHALFFAWTKAKFDGTNVDFWNQAKQLAGIEFRGVSEIKRSPQRVSFCVKHAFTVGQGNERVDAIHETWTVSVYLTPSDHFLFDVESRQRCASDKPLRIEEYHYGGMAVRGNATWLKESADRSIQPGDLQFLTSEGKNRWDGNHTRPHWVAMSGKIAGQDVSLTVLCHPDNFRAPQPVRLHPNKPYFCFAPSVVGDFKIEPGEEYVSQYRYLVTSGPVDVDLVEKHWKQYSSSNEDLVPGEESE</sequence>
<accession>A0A5C6G103</accession>
<organism evidence="1 2">
    <name type="scientific">Crateriforma conspicua</name>
    <dbReference type="NCBI Taxonomy" id="2527996"/>
    <lineage>
        <taxon>Bacteria</taxon>
        <taxon>Pseudomonadati</taxon>
        <taxon>Planctomycetota</taxon>
        <taxon>Planctomycetia</taxon>
        <taxon>Planctomycetales</taxon>
        <taxon>Planctomycetaceae</taxon>
        <taxon>Crateriforma</taxon>
    </lineage>
</organism>
<name>A0A5C6G103_9PLAN</name>
<evidence type="ECO:0000313" key="1">
    <source>
        <dbReference type="EMBL" id="TWU66913.1"/>
    </source>
</evidence>
<gene>
    <name evidence="1" type="ORF">V7x_24850</name>
</gene>
<dbReference type="InterPro" id="IPR029475">
    <property type="entry name" value="DUF6807"/>
</dbReference>
<evidence type="ECO:0008006" key="3">
    <source>
        <dbReference type="Google" id="ProtNLM"/>
    </source>
</evidence>